<keyword evidence="1" id="KW-1133">Transmembrane helix</keyword>
<feature type="transmembrane region" description="Helical" evidence="1">
    <location>
        <begin position="95"/>
        <end position="119"/>
    </location>
</feature>
<gene>
    <name evidence="3" type="ORF">E1B28_010830</name>
</gene>
<feature type="transmembrane region" description="Helical" evidence="1">
    <location>
        <begin position="216"/>
        <end position="236"/>
    </location>
</feature>
<dbReference type="OrthoDB" id="3350812at2759"/>
<sequence>MADVSAAETAMIIEALTHQRIVAHVDVFITALLVCEIIINLPVEIEHIWMKRWSYLTVLYIIQRYLPFFDTAVMVLNLHFGENLSTRDCTLNYNISAWCFIVGIVLSEILLTLRVWAVWQRSLPVAIGLSVFFFACWVPCYVLFAQSLSAAVFATLPLPNFRGCLIANGDHIIFLWWVLMMVYDTGILVAILIPGVAAYRRGGRSELVRTVYHDGVIYYALIFLVSTINVIVTLALPPDLVLLLTSFERVLHSILTSRSILHIRQIGAKVLARQHGGGNLHEAIALPFSTKQPQTNSI</sequence>
<dbReference type="AlphaFoldDB" id="A0A9P7RTD2"/>
<comment type="caution">
    <text evidence="3">The sequence shown here is derived from an EMBL/GenBank/DDBJ whole genome shotgun (WGS) entry which is preliminary data.</text>
</comment>
<name>A0A9P7RTD2_9AGAR</name>
<reference evidence="3" key="1">
    <citation type="journal article" date="2021" name="Genome Biol. Evol.">
        <title>The assembled and annotated genome of the fairy-ring fungus Marasmius oreades.</title>
        <authorList>
            <person name="Hiltunen M."/>
            <person name="Ament-Velasquez S.L."/>
            <person name="Johannesson H."/>
        </authorList>
    </citation>
    <scope>NUCLEOTIDE SEQUENCE</scope>
    <source>
        <strain evidence="3">03SP1</strain>
    </source>
</reference>
<feature type="transmembrane region" description="Helical" evidence="1">
    <location>
        <begin position="21"/>
        <end position="41"/>
    </location>
</feature>
<dbReference type="Pfam" id="PF20151">
    <property type="entry name" value="DUF6533"/>
    <property type="match status" value="1"/>
</dbReference>
<feature type="transmembrane region" description="Helical" evidence="1">
    <location>
        <begin position="131"/>
        <end position="154"/>
    </location>
</feature>
<organism evidence="3 4">
    <name type="scientific">Marasmius oreades</name>
    <name type="common">fairy-ring Marasmius</name>
    <dbReference type="NCBI Taxonomy" id="181124"/>
    <lineage>
        <taxon>Eukaryota</taxon>
        <taxon>Fungi</taxon>
        <taxon>Dikarya</taxon>
        <taxon>Basidiomycota</taxon>
        <taxon>Agaricomycotina</taxon>
        <taxon>Agaricomycetes</taxon>
        <taxon>Agaricomycetidae</taxon>
        <taxon>Agaricales</taxon>
        <taxon>Marasmiineae</taxon>
        <taxon>Marasmiaceae</taxon>
        <taxon>Marasmius</taxon>
    </lineage>
</organism>
<evidence type="ECO:0000313" key="4">
    <source>
        <dbReference type="Proteomes" id="UP001049176"/>
    </source>
</evidence>
<feature type="domain" description="DUF6533" evidence="2">
    <location>
        <begin position="30"/>
        <end position="69"/>
    </location>
</feature>
<dbReference type="KEGG" id="more:E1B28_010830"/>
<evidence type="ECO:0000259" key="2">
    <source>
        <dbReference type="Pfam" id="PF20151"/>
    </source>
</evidence>
<dbReference type="InterPro" id="IPR045340">
    <property type="entry name" value="DUF6533"/>
</dbReference>
<dbReference type="EMBL" id="CM032187">
    <property type="protein sequence ID" value="KAG7089122.1"/>
    <property type="molecule type" value="Genomic_DNA"/>
</dbReference>
<evidence type="ECO:0000256" key="1">
    <source>
        <dbReference type="SAM" id="Phobius"/>
    </source>
</evidence>
<keyword evidence="1" id="KW-0472">Membrane</keyword>
<protein>
    <recommendedName>
        <fullName evidence="2">DUF6533 domain-containing protein</fullName>
    </recommendedName>
</protein>
<evidence type="ECO:0000313" key="3">
    <source>
        <dbReference type="EMBL" id="KAG7089122.1"/>
    </source>
</evidence>
<dbReference type="GeneID" id="66079905"/>
<feature type="transmembrane region" description="Helical" evidence="1">
    <location>
        <begin position="174"/>
        <end position="196"/>
    </location>
</feature>
<keyword evidence="1" id="KW-0812">Transmembrane</keyword>
<keyword evidence="4" id="KW-1185">Reference proteome</keyword>
<dbReference type="RefSeq" id="XP_043005592.1">
    <property type="nucleotide sequence ID" value="XM_043155810.1"/>
</dbReference>
<accession>A0A9P7RTD2</accession>
<dbReference type="Proteomes" id="UP001049176">
    <property type="component" value="Chromosome 7"/>
</dbReference>
<proteinExistence type="predicted"/>